<dbReference type="RefSeq" id="WP_167174471.1">
    <property type="nucleotide sequence ID" value="NZ_JAAOYM010000001.1"/>
</dbReference>
<reference evidence="1 2" key="1">
    <citation type="submission" date="2020-03" db="EMBL/GenBank/DDBJ databases">
        <title>Sequencing the genomes of 1000 actinobacteria strains.</title>
        <authorList>
            <person name="Klenk H.-P."/>
        </authorList>
    </citation>
    <scope>NUCLEOTIDE SEQUENCE [LARGE SCALE GENOMIC DNA]</scope>
    <source>
        <strain evidence="1 2">DSM 45685</strain>
    </source>
</reference>
<dbReference type="AlphaFoldDB" id="A0A7X5UTQ7"/>
<accession>A0A7X5UTQ7</accession>
<organism evidence="1 2">
    <name type="scientific">Saccharomonospora amisosensis</name>
    <dbReference type="NCBI Taxonomy" id="1128677"/>
    <lineage>
        <taxon>Bacteria</taxon>
        <taxon>Bacillati</taxon>
        <taxon>Actinomycetota</taxon>
        <taxon>Actinomycetes</taxon>
        <taxon>Pseudonocardiales</taxon>
        <taxon>Pseudonocardiaceae</taxon>
        <taxon>Saccharomonospora</taxon>
    </lineage>
</organism>
<proteinExistence type="predicted"/>
<dbReference type="Gene3D" id="1.10.287.1060">
    <property type="entry name" value="ESAT-6-like"/>
    <property type="match status" value="1"/>
</dbReference>
<name>A0A7X5UTQ7_9PSEU</name>
<comment type="caution">
    <text evidence="1">The sequence shown here is derived from an EMBL/GenBank/DDBJ whole genome shotgun (WGS) entry which is preliminary data.</text>
</comment>
<dbReference type="InterPro" id="IPR036689">
    <property type="entry name" value="ESAT-6-like_sf"/>
</dbReference>
<gene>
    <name evidence="1" type="ORF">FHU38_004372</name>
</gene>
<dbReference type="SUPFAM" id="SSF140453">
    <property type="entry name" value="EsxAB dimer-like"/>
    <property type="match status" value="1"/>
</dbReference>
<protein>
    <submittedName>
        <fullName evidence="1">Uncharacterized protein YukE</fullName>
    </submittedName>
</protein>
<dbReference type="Proteomes" id="UP000545493">
    <property type="component" value="Unassembled WGS sequence"/>
</dbReference>
<keyword evidence="2" id="KW-1185">Reference proteome</keyword>
<evidence type="ECO:0000313" key="1">
    <source>
        <dbReference type="EMBL" id="NIJ14028.1"/>
    </source>
</evidence>
<dbReference type="EMBL" id="JAAOYM010000001">
    <property type="protein sequence ID" value="NIJ14028.1"/>
    <property type="molecule type" value="Genomic_DNA"/>
</dbReference>
<evidence type="ECO:0000313" key="2">
    <source>
        <dbReference type="Proteomes" id="UP000545493"/>
    </source>
</evidence>
<sequence>MNGGVAGFGADPQRLLSHAAELEALSGRARRLVAELRDALSESAQPWGADEVGRSFSQTHAGPADEILRSLDALPDRLGEVATSFSQAASAYQDADEEAADGIGGIGSVG</sequence>